<dbReference type="Proteomes" id="UP000015103">
    <property type="component" value="Unassembled WGS sequence"/>
</dbReference>
<dbReference type="EMBL" id="ACPB03020043">
    <property type="status" value="NOT_ANNOTATED_CDS"/>
    <property type="molecule type" value="Genomic_DNA"/>
</dbReference>
<dbReference type="AlphaFoldDB" id="T1IA82"/>
<dbReference type="eggNOG" id="KOG0907">
    <property type="taxonomic scope" value="Eukaryota"/>
</dbReference>
<proteinExistence type="predicted"/>
<accession>T1IA82</accession>
<dbReference type="VEuPathDB" id="VectorBase:RPRC013203"/>
<organism evidence="1 2">
    <name type="scientific">Rhodnius prolixus</name>
    <name type="common">Triatomid bug</name>
    <dbReference type="NCBI Taxonomy" id="13249"/>
    <lineage>
        <taxon>Eukaryota</taxon>
        <taxon>Metazoa</taxon>
        <taxon>Ecdysozoa</taxon>
        <taxon>Arthropoda</taxon>
        <taxon>Hexapoda</taxon>
        <taxon>Insecta</taxon>
        <taxon>Pterygota</taxon>
        <taxon>Neoptera</taxon>
        <taxon>Paraneoptera</taxon>
        <taxon>Hemiptera</taxon>
        <taxon>Heteroptera</taxon>
        <taxon>Panheteroptera</taxon>
        <taxon>Cimicomorpha</taxon>
        <taxon>Reduviidae</taxon>
        <taxon>Triatominae</taxon>
        <taxon>Rhodnius</taxon>
    </lineage>
</organism>
<name>T1IA82_RHOPR</name>
<protein>
    <submittedName>
        <fullName evidence="1">Uncharacterized protein</fullName>
    </submittedName>
</protein>
<dbReference type="HOGENOM" id="CLU_669611_0_0_1"/>
<dbReference type="EnsemblMetazoa" id="RPRC013203-RA">
    <property type="protein sequence ID" value="RPRC013203-PA"/>
    <property type="gene ID" value="RPRC013203"/>
</dbReference>
<dbReference type="InParanoid" id="T1IA82"/>
<keyword evidence="2" id="KW-1185">Reference proteome</keyword>
<reference evidence="1" key="1">
    <citation type="submission" date="2015-05" db="UniProtKB">
        <authorList>
            <consortium name="EnsemblMetazoa"/>
        </authorList>
    </citation>
    <scope>IDENTIFICATION</scope>
</reference>
<sequence length="411" mass="46619">MSPYTDNRCLHKQVWGFMRVDIVEKLNTYFLKRLFSLPWNSPNYILYLETGFQPLFFYAFKLYYDYVQKVLTLPDERLPKILAKEIIAEKLFWYKDCLSMCRSHGYNELHYNVDGNLRDGLLGGMRLSFKNDLLNRVQNSRWHNIYKELSFDFGPNHYITDTNSLFFIQNIIKIRGSLFNLNYRVGRSEEAQICSLCNLHELEDIFHYIAVCPILTESRKTCFGKGILEKNEFIRYMNGHNWEKLYKYNVTAEGPIEPALKDIPILAEGPIEPALKDIPILAEGPIEPALKDIPILAEGPIEPALKDIPILAEGPIEPALKDIPILAEGPIEPALKDIPILAEGPIEPALKDIPILAEGPIEPALKDIPILAEGPIEPALKDIPILAEGPIEPALKDIPILAEGPIEPALN</sequence>
<dbReference type="STRING" id="13249.T1IA82"/>
<evidence type="ECO:0000313" key="2">
    <source>
        <dbReference type="Proteomes" id="UP000015103"/>
    </source>
</evidence>
<evidence type="ECO:0000313" key="1">
    <source>
        <dbReference type="EnsemblMetazoa" id="RPRC013203-PA"/>
    </source>
</evidence>